<organism evidence="4 5">
    <name type="scientific">Tistrella arctica</name>
    <dbReference type="NCBI Taxonomy" id="3133430"/>
    <lineage>
        <taxon>Bacteria</taxon>
        <taxon>Pseudomonadati</taxon>
        <taxon>Pseudomonadota</taxon>
        <taxon>Alphaproteobacteria</taxon>
        <taxon>Geminicoccales</taxon>
        <taxon>Geminicoccaceae</taxon>
        <taxon>Tistrella</taxon>
    </lineage>
</organism>
<evidence type="ECO:0000256" key="1">
    <source>
        <dbReference type="ARBA" id="ARBA00010515"/>
    </source>
</evidence>
<proteinExistence type="inferred from homology"/>
<dbReference type="PROSITE" id="PS01173">
    <property type="entry name" value="LIPASE_GDXG_HIS"/>
    <property type="match status" value="1"/>
</dbReference>
<dbReference type="Gene3D" id="3.40.50.1820">
    <property type="entry name" value="alpha/beta hydrolase"/>
    <property type="match status" value="1"/>
</dbReference>
<name>A0ABU9YNJ6_9PROT</name>
<dbReference type="SUPFAM" id="SSF53474">
    <property type="entry name" value="alpha/beta-Hydrolases"/>
    <property type="match status" value="1"/>
</dbReference>
<sequence length="321" mass="34888">MTAASPLDILDPEIATFVRQMMADAAAHPPREQVTPPEARAIAETVRRRWTEGGPVMADTTEHAIATRHGDVRIRIHRPAGVATPAPALIYLHGGGFVLFSLDTHDRLMREYASRARMVVIGVDYALAPEARFPRPPQEVVDVVRALHARAAEFGIDPARIALGGDSAGGNLTVSACLTFRDAGEAPVAAMVLNYGGFSMELVTPSVARFGGGNFLLTTHMMLWFLMHYVSDPDQRFDPRLRVLDADLAGLPPAWMVITDCDPLYDENIEMRDRLIAAGVSVDAKVYPGTVHSFLEAVSIARVAGEALDDTARWLNATLAR</sequence>
<dbReference type="EMBL" id="JBBKTW010000007">
    <property type="protein sequence ID" value="MEN2990402.1"/>
    <property type="molecule type" value="Genomic_DNA"/>
</dbReference>
<dbReference type="InterPro" id="IPR029058">
    <property type="entry name" value="AB_hydrolase_fold"/>
</dbReference>
<dbReference type="InterPro" id="IPR002168">
    <property type="entry name" value="Lipase_GDXG_HIS_AS"/>
</dbReference>
<evidence type="ECO:0000256" key="2">
    <source>
        <dbReference type="ARBA" id="ARBA00022801"/>
    </source>
</evidence>
<comment type="caution">
    <text evidence="4">The sequence shown here is derived from an EMBL/GenBank/DDBJ whole genome shotgun (WGS) entry which is preliminary data.</text>
</comment>
<evidence type="ECO:0000313" key="5">
    <source>
        <dbReference type="Proteomes" id="UP001413721"/>
    </source>
</evidence>
<protein>
    <submittedName>
        <fullName evidence="4">Alpha/beta hydrolase fold domain-containing protein</fullName>
    </submittedName>
</protein>
<dbReference type="PANTHER" id="PTHR48081:SF8">
    <property type="entry name" value="ALPHA_BETA HYDROLASE FOLD-3 DOMAIN-CONTAINING PROTEIN-RELATED"/>
    <property type="match status" value="1"/>
</dbReference>
<reference evidence="4 5" key="1">
    <citation type="submission" date="2024-03" db="EMBL/GenBank/DDBJ databases">
        <title>High-quality draft genome sequencing of Tistrella sp. BH-R2-4.</title>
        <authorList>
            <person name="Dong C."/>
        </authorList>
    </citation>
    <scope>NUCLEOTIDE SEQUENCE [LARGE SCALE GENOMIC DNA]</scope>
    <source>
        <strain evidence="4 5">BH-R2-4</strain>
    </source>
</reference>
<gene>
    <name evidence="4" type="ORF">WG926_18965</name>
</gene>
<evidence type="ECO:0000259" key="3">
    <source>
        <dbReference type="Pfam" id="PF07859"/>
    </source>
</evidence>
<accession>A0ABU9YNJ6</accession>
<dbReference type="InterPro" id="IPR013094">
    <property type="entry name" value="AB_hydrolase_3"/>
</dbReference>
<keyword evidence="2 4" id="KW-0378">Hydrolase</keyword>
<dbReference type="Proteomes" id="UP001413721">
    <property type="component" value="Unassembled WGS sequence"/>
</dbReference>
<evidence type="ECO:0000313" key="4">
    <source>
        <dbReference type="EMBL" id="MEN2990402.1"/>
    </source>
</evidence>
<dbReference type="InterPro" id="IPR050300">
    <property type="entry name" value="GDXG_lipolytic_enzyme"/>
</dbReference>
<dbReference type="RefSeq" id="WP_345931857.1">
    <property type="nucleotide sequence ID" value="NZ_JBBKTV010000002.1"/>
</dbReference>
<keyword evidence="5" id="KW-1185">Reference proteome</keyword>
<feature type="domain" description="Alpha/beta hydrolase fold-3" evidence="3">
    <location>
        <begin position="89"/>
        <end position="295"/>
    </location>
</feature>
<dbReference type="PANTHER" id="PTHR48081">
    <property type="entry name" value="AB HYDROLASE SUPERFAMILY PROTEIN C4A8.06C"/>
    <property type="match status" value="1"/>
</dbReference>
<comment type="similarity">
    <text evidence="1">Belongs to the 'GDXG' lipolytic enzyme family.</text>
</comment>
<dbReference type="Pfam" id="PF07859">
    <property type="entry name" value="Abhydrolase_3"/>
    <property type="match status" value="1"/>
</dbReference>
<dbReference type="GO" id="GO:0016787">
    <property type="term" value="F:hydrolase activity"/>
    <property type="evidence" value="ECO:0007669"/>
    <property type="project" value="UniProtKB-KW"/>
</dbReference>